<feature type="region of interest" description="Disordered" evidence="1">
    <location>
        <begin position="1"/>
        <end position="93"/>
    </location>
</feature>
<evidence type="ECO:0000256" key="1">
    <source>
        <dbReference type="SAM" id="MobiDB-lite"/>
    </source>
</evidence>
<organism evidence="2">
    <name type="scientific">Homalodisca liturata</name>
    <dbReference type="NCBI Taxonomy" id="320908"/>
    <lineage>
        <taxon>Eukaryota</taxon>
        <taxon>Metazoa</taxon>
        <taxon>Ecdysozoa</taxon>
        <taxon>Arthropoda</taxon>
        <taxon>Hexapoda</taxon>
        <taxon>Insecta</taxon>
        <taxon>Pterygota</taxon>
        <taxon>Neoptera</taxon>
        <taxon>Paraneoptera</taxon>
        <taxon>Hemiptera</taxon>
        <taxon>Auchenorrhyncha</taxon>
        <taxon>Membracoidea</taxon>
        <taxon>Cicadellidae</taxon>
        <taxon>Cicadellinae</taxon>
        <taxon>Proconiini</taxon>
        <taxon>Homalodisca</taxon>
    </lineage>
</organism>
<feature type="compositionally biased region" description="Polar residues" evidence="1">
    <location>
        <begin position="70"/>
        <end position="79"/>
    </location>
</feature>
<dbReference type="EMBL" id="GECU01018175">
    <property type="protein sequence ID" value="JAS89531.1"/>
    <property type="molecule type" value="Transcribed_RNA"/>
</dbReference>
<feature type="region of interest" description="Disordered" evidence="1">
    <location>
        <begin position="115"/>
        <end position="148"/>
    </location>
</feature>
<feature type="compositionally biased region" description="Polar residues" evidence="1">
    <location>
        <begin position="49"/>
        <end position="64"/>
    </location>
</feature>
<gene>
    <name evidence="2" type="ORF">g.39865</name>
    <name evidence="3" type="ORF">g.39874</name>
</gene>
<dbReference type="AlphaFoldDB" id="A0A1B6IRH3"/>
<accession>A0A1B6IRH3</accession>
<feature type="compositionally biased region" description="Polar residues" evidence="1">
    <location>
        <begin position="1"/>
        <end position="38"/>
    </location>
</feature>
<evidence type="ECO:0000313" key="3">
    <source>
        <dbReference type="EMBL" id="JAS90576.1"/>
    </source>
</evidence>
<proteinExistence type="predicted"/>
<feature type="compositionally biased region" description="Polar residues" evidence="1">
    <location>
        <begin position="128"/>
        <end position="148"/>
    </location>
</feature>
<reference evidence="2" key="1">
    <citation type="submission" date="2015-11" db="EMBL/GenBank/DDBJ databases">
        <title>De novo transcriptome assembly of four potential Pierce s Disease insect vectors from Arizona vineyards.</title>
        <authorList>
            <person name="Tassone E.E."/>
        </authorList>
    </citation>
    <scope>NUCLEOTIDE SEQUENCE</scope>
</reference>
<evidence type="ECO:0000313" key="2">
    <source>
        <dbReference type="EMBL" id="JAS89531.1"/>
    </source>
</evidence>
<sequence>MSTYSNPDASPLKFQSPTASTAFQSSKSRSSPTENPQYVNRIPVVLTLKCQTSNRRSSNASPPQFRSPLNKASQSNGRSLPSKVPTPPITDDLKFTRDTLAGLLPCPPTVIPTQVRSSFKVQPPVPHSSRQNLAVRQPKTRSTSTEFP</sequence>
<protein>
    <submittedName>
        <fullName evidence="2">Uncharacterized protein</fullName>
    </submittedName>
</protein>
<name>A0A1B6IRH3_9HEMI</name>
<dbReference type="EMBL" id="GECU01017130">
    <property type="protein sequence ID" value="JAS90576.1"/>
    <property type="molecule type" value="Transcribed_RNA"/>
</dbReference>